<keyword evidence="1" id="KW-0732">Signal</keyword>
<name>A0A4D5S2M6_IXOSC</name>
<sequence>MYLFLLGLIVSAALGPWKLTNCSWHLLLPAICLWGKKENCVASPSCQIYSRIDALVKGRFCAELERAATSKAFSNVAEKNGSQVCRLRKPSSYRSFSSTDILPCHVNCHFRYNLIFGPLDLICVLVHRVPRVCCISFALRFWELFVYSTCEAYQVTLYC</sequence>
<dbReference type="AlphaFoldDB" id="A0A4D5S2M6"/>
<evidence type="ECO:0000313" key="2">
    <source>
        <dbReference type="EMBL" id="MOY42277.1"/>
    </source>
</evidence>
<protein>
    <submittedName>
        <fullName evidence="2">Putative secreted protein</fullName>
    </submittedName>
</protein>
<proteinExistence type="predicted"/>
<evidence type="ECO:0000256" key="1">
    <source>
        <dbReference type="SAM" id="SignalP"/>
    </source>
</evidence>
<reference evidence="2" key="1">
    <citation type="submission" date="2019-04" db="EMBL/GenBank/DDBJ databases">
        <title>An insight into the mialome of Ixodes scapularis.</title>
        <authorList>
            <person name="Ribeiro J.M."/>
            <person name="Mather T.N."/>
            <person name="Karim S."/>
        </authorList>
    </citation>
    <scope>NUCLEOTIDE SEQUENCE</scope>
</reference>
<organism evidence="2">
    <name type="scientific">Ixodes scapularis</name>
    <name type="common">Black-legged tick</name>
    <name type="synonym">Deer tick</name>
    <dbReference type="NCBI Taxonomy" id="6945"/>
    <lineage>
        <taxon>Eukaryota</taxon>
        <taxon>Metazoa</taxon>
        <taxon>Ecdysozoa</taxon>
        <taxon>Arthropoda</taxon>
        <taxon>Chelicerata</taxon>
        <taxon>Arachnida</taxon>
        <taxon>Acari</taxon>
        <taxon>Parasitiformes</taxon>
        <taxon>Ixodida</taxon>
        <taxon>Ixodoidea</taxon>
        <taxon>Ixodidae</taxon>
        <taxon>Ixodinae</taxon>
        <taxon>Ixodes</taxon>
    </lineage>
</organism>
<accession>A0A4D5S2M6</accession>
<feature type="chain" id="PRO_5020024036" evidence="1">
    <location>
        <begin position="23"/>
        <end position="159"/>
    </location>
</feature>
<dbReference type="EMBL" id="GHJT01008306">
    <property type="protein sequence ID" value="MOY42277.1"/>
    <property type="molecule type" value="Transcribed_RNA"/>
</dbReference>
<feature type="signal peptide" evidence="1">
    <location>
        <begin position="1"/>
        <end position="22"/>
    </location>
</feature>